<sequence length="51" mass="5629">MRASNKGKSKNTELVLTEMMGVKQGVFSPDELSLCQILSCAYAFLDCSRAR</sequence>
<evidence type="ECO:0000313" key="1">
    <source>
        <dbReference type="EMBL" id="KAG0449797.1"/>
    </source>
</evidence>
<comment type="caution">
    <text evidence="2">The sequence shown here is derived from an EMBL/GenBank/DDBJ whole genome shotgun (WGS) entry which is preliminary data.</text>
</comment>
<evidence type="ECO:0000313" key="2">
    <source>
        <dbReference type="EMBL" id="KAG0471301.1"/>
    </source>
</evidence>
<dbReference type="EMBL" id="JADCNL010000161">
    <property type="protein sequence ID" value="KAG0449797.1"/>
    <property type="molecule type" value="Genomic_DNA"/>
</dbReference>
<evidence type="ECO:0000313" key="4">
    <source>
        <dbReference type="Proteomes" id="UP000639772"/>
    </source>
</evidence>
<dbReference type="Proteomes" id="UP000639772">
    <property type="component" value="Unassembled WGS sequence"/>
</dbReference>
<organism evidence="2 4">
    <name type="scientific">Vanilla planifolia</name>
    <name type="common">Vanilla</name>
    <dbReference type="NCBI Taxonomy" id="51239"/>
    <lineage>
        <taxon>Eukaryota</taxon>
        <taxon>Viridiplantae</taxon>
        <taxon>Streptophyta</taxon>
        <taxon>Embryophyta</taxon>
        <taxon>Tracheophyta</taxon>
        <taxon>Spermatophyta</taxon>
        <taxon>Magnoliopsida</taxon>
        <taxon>Liliopsida</taxon>
        <taxon>Asparagales</taxon>
        <taxon>Orchidaceae</taxon>
        <taxon>Vanilloideae</taxon>
        <taxon>Vanilleae</taxon>
        <taxon>Vanilla</taxon>
    </lineage>
</organism>
<dbReference type="AlphaFoldDB" id="A0A835QI23"/>
<accession>A0A835QI23</accession>
<proteinExistence type="predicted"/>
<gene>
    <name evidence="2" type="ORF">HPP92_015847</name>
    <name evidence="1" type="ORF">HPP92_027244</name>
</gene>
<name>A0A835QI23_VANPL</name>
<dbReference type="Proteomes" id="UP000636800">
    <property type="component" value="Unassembled WGS sequence"/>
</dbReference>
<keyword evidence="3" id="KW-1185">Reference proteome</keyword>
<evidence type="ECO:0000313" key="3">
    <source>
        <dbReference type="Proteomes" id="UP000636800"/>
    </source>
</evidence>
<dbReference type="EMBL" id="JADCNM010000008">
    <property type="protein sequence ID" value="KAG0471301.1"/>
    <property type="molecule type" value="Genomic_DNA"/>
</dbReference>
<reference evidence="3 4" key="1">
    <citation type="journal article" date="2020" name="Nat. Food">
        <title>A phased Vanilla planifolia genome enables genetic improvement of flavour and production.</title>
        <authorList>
            <person name="Hasing T."/>
            <person name="Tang H."/>
            <person name="Brym M."/>
            <person name="Khazi F."/>
            <person name="Huang T."/>
            <person name="Chambers A.H."/>
        </authorList>
    </citation>
    <scope>NUCLEOTIDE SEQUENCE [LARGE SCALE GENOMIC DNA]</scope>
    <source>
        <tissue evidence="2">Leaf</tissue>
    </source>
</reference>
<protein>
    <submittedName>
        <fullName evidence="2">Uncharacterized protein</fullName>
    </submittedName>
</protein>